<evidence type="ECO:0000256" key="1">
    <source>
        <dbReference type="SAM" id="MobiDB-lite"/>
    </source>
</evidence>
<protein>
    <submittedName>
        <fullName evidence="3">Uncharacterized protein</fullName>
    </submittedName>
</protein>
<organism evidence="3 4">
    <name type="scientific">Sphaerobolus stellatus (strain SS14)</name>
    <dbReference type="NCBI Taxonomy" id="990650"/>
    <lineage>
        <taxon>Eukaryota</taxon>
        <taxon>Fungi</taxon>
        <taxon>Dikarya</taxon>
        <taxon>Basidiomycota</taxon>
        <taxon>Agaricomycotina</taxon>
        <taxon>Agaricomycetes</taxon>
        <taxon>Phallomycetidae</taxon>
        <taxon>Geastrales</taxon>
        <taxon>Sphaerobolaceae</taxon>
        <taxon>Sphaerobolus</taxon>
    </lineage>
</organism>
<sequence length="293" mass="33136">MATAVSALILGLKPNPEISLHDAIVVIYLLVLAWMALTACLPSCNHFQIKDQGTDNSVSMLKLVSVVQSYLLFALALVLLIQTPSFGSYPECNQNAVAVIFGPFKVFKAGRIVGGIVMGIVILLYSAVTILDYIPQKQKDQVKEIWINRRRPQIFKFNMNSQPTSNTETRRPRPARQQSQLARINVQSPLQRQDKQRHYVNFSGEIVSKLFMIIFFWAIAVVNTELLIRFNHFAQPDGSQSIWQFGQILPLFLLVLPLASAVNAFKKHGLRRWMEDKPIFPDKVMMGVPQQKS</sequence>
<feature type="transmembrane region" description="Helical" evidence="2">
    <location>
        <begin position="20"/>
        <end position="41"/>
    </location>
</feature>
<evidence type="ECO:0000256" key="2">
    <source>
        <dbReference type="SAM" id="Phobius"/>
    </source>
</evidence>
<proteinExistence type="predicted"/>
<reference evidence="3 4" key="1">
    <citation type="submission" date="2014-06" db="EMBL/GenBank/DDBJ databases">
        <title>Evolutionary Origins and Diversification of the Mycorrhizal Mutualists.</title>
        <authorList>
            <consortium name="DOE Joint Genome Institute"/>
            <consortium name="Mycorrhizal Genomics Consortium"/>
            <person name="Kohler A."/>
            <person name="Kuo A."/>
            <person name="Nagy L.G."/>
            <person name="Floudas D."/>
            <person name="Copeland A."/>
            <person name="Barry K.W."/>
            <person name="Cichocki N."/>
            <person name="Veneault-Fourrey C."/>
            <person name="LaButti K."/>
            <person name="Lindquist E.A."/>
            <person name="Lipzen A."/>
            <person name="Lundell T."/>
            <person name="Morin E."/>
            <person name="Murat C."/>
            <person name="Riley R."/>
            <person name="Ohm R."/>
            <person name="Sun H."/>
            <person name="Tunlid A."/>
            <person name="Henrissat B."/>
            <person name="Grigoriev I.V."/>
            <person name="Hibbett D.S."/>
            <person name="Martin F."/>
        </authorList>
    </citation>
    <scope>NUCLEOTIDE SEQUENCE [LARGE SCALE GENOMIC DNA]</scope>
    <source>
        <strain evidence="3 4">SS14</strain>
    </source>
</reference>
<feature type="transmembrane region" description="Helical" evidence="2">
    <location>
        <begin position="199"/>
        <end position="222"/>
    </location>
</feature>
<dbReference type="Proteomes" id="UP000054279">
    <property type="component" value="Unassembled WGS sequence"/>
</dbReference>
<evidence type="ECO:0000313" key="3">
    <source>
        <dbReference type="EMBL" id="KIJ45961.1"/>
    </source>
</evidence>
<gene>
    <name evidence="3" type="ORF">M422DRAFT_46535</name>
</gene>
<accession>A0A0C9W403</accession>
<feature type="transmembrane region" description="Helical" evidence="2">
    <location>
        <begin position="61"/>
        <end position="81"/>
    </location>
</feature>
<keyword evidence="2" id="KW-1133">Transmembrane helix</keyword>
<dbReference type="EMBL" id="KN837110">
    <property type="protein sequence ID" value="KIJ45961.1"/>
    <property type="molecule type" value="Genomic_DNA"/>
</dbReference>
<keyword evidence="4" id="KW-1185">Reference proteome</keyword>
<keyword evidence="2" id="KW-0812">Transmembrane</keyword>
<dbReference type="AlphaFoldDB" id="A0A0C9W403"/>
<feature type="region of interest" description="Disordered" evidence="1">
    <location>
        <begin position="159"/>
        <end position="178"/>
    </location>
</feature>
<dbReference type="OrthoDB" id="5427664at2759"/>
<feature type="transmembrane region" description="Helical" evidence="2">
    <location>
        <begin position="112"/>
        <end position="134"/>
    </location>
</feature>
<dbReference type="HOGENOM" id="CLU_074646_0_0_1"/>
<feature type="transmembrane region" description="Helical" evidence="2">
    <location>
        <begin position="242"/>
        <end position="265"/>
    </location>
</feature>
<keyword evidence="2" id="KW-0472">Membrane</keyword>
<evidence type="ECO:0000313" key="4">
    <source>
        <dbReference type="Proteomes" id="UP000054279"/>
    </source>
</evidence>
<name>A0A0C9W403_SPHS4</name>